<evidence type="ECO:0000313" key="7">
    <source>
        <dbReference type="EMBL" id="KAF5935699.1"/>
    </source>
</evidence>
<name>A0A7J7G4Q5_CAMSI</name>
<proteinExistence type="inferred from homology"/>
<evidence type="ECO:0000256" key="2">
    <source>
        <dbReference type="ARBA" id="ARBA00022692"/>
    </source>
</evidence>
<evidence type="ECO:0000256" key="5">
    <source>
        <dbReference type="RuleBase" id="RU004379"/>
    </source>
</evidence>
<reference evidence="8" key="1">
    <citation type="journal article" date="2020" name="Nat. Commun.">
        <title>Genome assembly of wild tea tree DASZ reveals pedigree and selection history of tea varieties.</title>
        <authorList>
            <person name="Zhang W."/>
            <person name="Zhang Y."/>
            <person name="Qiu H."/>
            <person name="Guo Y."/>
            <person name="Wan H."/>
            <person name="Zhang X."/>
            <person name="Scossa F."/>
            <person name="Alseekh S."/>
            <person name="Zhang Q."/>
            <person name="Wang P."/>
            <person name="Xu L."/>
            <person name="Schmidt M.H."/>
            <person name="Jia X."/>
            <person name="Li D."/>
            <person name="Zhu A."/>
            <person name="Guo F."/>
            <person name="Chen W."/>
            <person name="Ni D."/>
            <person name="Usadel B."/>
            <person name="Fernie A.R."/>
            <person name="Wen W."/>
        </authorList>
    </citation>
    <scope>NUCLEOTIDE SEQUENCE [LARGE SCALE GENOMIC DNA]</scope>
    <source>
        <strain evidence="8">cv. G240</strain>
    </source>
</reference>
<dbReference type="Proteomes" id="UP000593564">
    <property type="component" value="Unassembled WGS sequence"/>
</dbReference>
<keyword evidence="8" id="KW-1185">Reference proteome</keyword>
<gene>
    <name evidence="7" type="ORF">HYC85_026828</name>
</gene>
<keyword evidence="2 5" id="KW-0812">Transmembrane</keyword>
<evidence type="ECO:0000256" key="1">
    <source>
        <dbReference type="ARBA" id="ARBA00004141"/>
    </source>
</evidence>
<feature type="transmembrane region" description="Helical" evidence="5">
    <location>
        <begin position="67"/>
        <end position="94"/>
    </location>
</feature>
<reference evidence="7 8" key="2">
    <citation type="submission" date="2020-07" db="EMBL/GenBank/DDBJ databases">
        <title>Genome assembly of wild tea tree DASZ reveals pedigree and selection history of tea varieties.</title>
        <authorList>
            <person name="Zhang W."/>
        </authorList>
    </citation>
    <scope>NUCLEOTIDE SEQUENCE [LARGE SCALE GENOMIC DNA]</scope>
    <source>
        <strain evidence="8">cv. G240</strain>
        <tissue evidence="7">Leaf</tissue>
    </source>
</reference>
<dbReference type="InterPro" id="IPR006214">
    <property type="entry name" value="Bax_inhibitor_1-related"/>
</dbReference>
<evidence type="ECO:0000256" key="4">
    <source>
        <dbReference type="ARBA" id="ARBA00023136"/>
    </source>
</evidence>
<evidence type="ECO:0008006" key="9">
    <source>
        <dbReference type="Google" id="ProtNLM"/>
    </source>
</evidence>
<keyword evidence="3 5" id="KW-1133">Transmembrane helix</keyword>
<dbReference type="PANTHER" id="PTHR23291:SF31">
    <property type="entry name" value="PROTEIN LIFEGUARD 4"/>
    <property type="match status" value="1"/>
</dbReference>
<dbReference type="Pfam" id="PF01027">
    <property type="entry name" value="Bax1-I"/>
    <property type="match status" value="1"/>
</dbReference>
<feature type="transmembrane region" description="Helical" evidence="5">
    <location>
        <begin position="205"/>
        <end position="223"/>
    </location>
</feature>
<comment type="subcellular location">
    <subcellularLocation>
        <location evidence="1">Membrane</location>
        <topology evidence="1">Multi-pass membrane protein</topology>
    </subcellularLocation>
</comment>
<dbReference type="EMBL" id="JACBKZ010000013">
    <property type="protein sequence ID" value="KAF5935699.1"/>
    <property type="molecule type" value="Genomic_DNA"/>
</dbReference>
<dbReference type="AlphaFoldDB" id="A0A7J7G4Q5"/>
<feature type="transmembrane region" description="Helical" evidence="5">
    <location>
        <begin position="179"/>
        <end position="199"/>
    </location>
</feature>
<feature type="transmembrane region" description="Helical" evidence="5">
    <location>
        <begin position="101"/>
        <end position="124"/>
    </location>
</feature>
<sequence length="270" mass="30088">MAIQENTMMKSGDLEAGENGRLYPSMTENPQRRWSFIRKVYSILAIQLLLTVAIAAIAVFVHTIPKFMLHTTLGIVLYVLTLIVPFIILCPLYAYHKQHPVNVILLMMFTIAIAFACGVVMLVFQGEEVTPYRFYNGWYVTGRIVLLAGILTSVVVVTLTLYTFWAAKKGYDFSFLGPFLITSLMVLIVFGLIQIFIPLGKLGSTIYGGIGAIIFSGFIIYDTDNLIKRFNYDEYIWAAVCLYLDIINLFLALRDALGGGSGGSSRSTDN</sequence>
<keyword evidence="4 5" id="KW-0472">Membrane</keyword>
<dbReference type="GO" id="GO:0016020">
    <property type="term" value="C:membrane"/>
    <property type="evidence" value="ECO:0007669"/>
    <property type="project" value="UniProtKB-SubCell"/>
</dbReference>
<evidence type="ECO:0000256" key="3">
    <source>
        <dbReference type="ARBA" id="ARBA00022989"/>
    </source>
</evidence>
<accession>A0A7J7G4Q5</accession>
<comment type="caution">
    <text evidence="7">The sequence shown here is derived from an EMBL/GenBank/DDBJ whole genome shotgun (WGS) entry which is preliminary data.</text>
</comment>
<evidence type="ECO:0000313" key="8">
    <source>
        <dbReference type="Proteomes" id="UP000593564"/>
    </source>
</evidence>
<comment type="similarity">
    <text evidence="5">Belongs to the BI1 family.</text>
</comment>
<feature type="transmembrane region" description="Helical" evidence="5">
    <location>
        <begin position="235"/>
        <end position="253"/>
    </location>
</feature>
<evidence type="ECO:0000256" key="6">
    <source>
        <dbReference type="SAM" id="MobiDB-lite"/>
    </source>
</evidence>
<dbReference type="PANTHER" id="PTHR23291">
    <property type="entry name" value="BAX INHIBITOR-RELATED"/>
    <property type="match status" value="1"/>
</dbReference>
<organism evidence="7 8">
    <name type="scientific">Camellia sinensis</name>
    <name type="common">Tea plant</name>
    <name type="synonym">Thea sinensis</name>
    <dbReference type="NCBI Taxonomy" id="4442"/>
    <lineage>
        <taxon>Eukaryota</taxon>
        <taxon>Viridiplantae</taxon>
        <taxon>Streptophyta</taxon>
        <taxon>Embryophyta</taxon>
        <taxon>Tracheophyta</taxon>
        <taxon>Spermatophyta</taxon>
        <taxon>Magnoliopsida</taxon>
        <taxon>eudicotyledons</taxon>
        <taxon>Gunneridae</taxon>
        <taxon>Pentapetalae</taxon>
        <taxon>asterids</taxon>
        <taxon>Ericales</taxon>
        <taxon>Theaceae</taxon>
        <taxon>Camellia</taxon>
    </lineage>
</organism>
<feature type="transmembrane region" description="Helical" evidence="5">
    <location>
        <begin position="144"/>
        <end position="167"/>
    </location>
</feature>
<feature type="region of interest" description="Disordered" evidence="6">
    <location>
        <begin position="1"/>
        <end position="24"/>
    </location>
</feature>
<feature type="transmembrane region" description="Helical" evidence="5">
    <location>
        <begin position="40"/>
        <end position="61"/>
    </location>
</feature>
<protein>
    <recommendedName>
        <fullName evidence="9">BI1-like protein</fullName>
    </recommendedName>
</protein>